<keyword evidence="3" id="KW-1185">Reference proteome</keyword>
<organism evidence="2 3">
    <name type="scientific">Purpureocillium lilacinum</name>
    <name type="common">Paecilomyces lilacinus</name>
    <dbReference type="NCBI Taxonomy" id="33203"/>
    <lineage>
        <taxon>Eukaryota</taxon>
        <taxon>Fungi</taxon>
        <taxon>Dikarya</taxon>
        <taxon>Ascomycota</taxon>
        <taxon>Pezizomycotina</taxon>
        <taxon>Sordariomycetes</taxon>
        <taxon>Hypocreomycetidae</taxon>
        <taxon>Hypocreales</taxon>
        <taxon>Ophiocordycipitaceae</taxon>
        <taxon>Purpureocillium</taxon>
    </lineage>
</organism>
<gene>
    <name evidence="2" type="ORF">Purlil1_11440</name>
</gene>
<accession>A0ABR0BJL0</accession>
<dbReference type="Proteomes" id="UP001287286">
    <property type="component" value="Unassembled WGS sequence"/>
</dbReference>
<evidence type="ECO:0000313" key="2">
    <source>
        <dbReference type="EMBL" id="KAK4081939.1"/>
    </source>
</evidence>
<feature type="region of interest" description="Disordered" evidence="1">
    <location>
        <begin position="42"/>
        <end position="96"/>
    </location>
</feature>
<feature type="region of interest" description="Disordered" evidence="1">
    <location>
        <begin position="113"/>
        <end position="190"/>
    </location>
</feature>
<sequence>MPKARPVAGGLDDEQYQWQRQQLAGPDVWERIPEHPDAAVWPGVQMDGGSARGPAPRWNPRPQSAPPQYPRSFFGAKASNGRQGCRGGAPASTAPAANLQELMRAGRVRYAPGRSLPGLDDAIKATQGNTGHGTRNTSTSNSALSGAAATRGKFPPKAPPHHPPEVLRTGRAGAAAAGAPGHRQQNATTP</sequence>
<evidence type="ECO:0000313" key="3">
    <source>
        <dbReference type="Proteomes" id="UP001287286"/>
    </source>
</evidence>
<name>A0ABR0BJL0_PURLI</name>
<comment type="caution">
    <text evidence="2">The sequence shown here is derived from an EMBL/GenBank/DDBJ whole genome shotgun (WGS) entry which is preliminary data.</text>
</comment>
<proteinExistence type="predicted"/>
<feature type="compositionally biased region" description="Low complexity" evidence="1">
    <location>
        <begin position="170"/>
        <end position="181"/>
    </location>
</feature>
<evidence type="ECO:0000256" key="1">
    <source>
        <dbReference type="SAM" id="MobiDB-lite"/>
    </source>
</evidence>
<feature type="compositionally biased region" description="Polar residues" evidence="1">
    <location>
        <begin position="126"/>
        <end position="144"/>
    </location>
</feature>
<feature type="compositionally biased region" description="Pro residues" evidence="1">
    <location>
        <begin position="57"/>
        <end position="69"/>
    </location>
</feature>
<dbReference type="EMBL" id="JAWRVI010000069">
    <property type="protein sequence ID" value="KAK4081939.1"/>
    <property type="molecule type" value="Genomic_DNA"/>
</dbReference>
<reference evidence="2 3" key="1">
    <citation type="journal article" date="2024" name="Microbiol. Resour. Announc.">
        <title>Genome annotations for the ascomycete fungi Trichoderma harzianum, Trichoderma aggressivum, and Purpureocillium lilacinum.</title>
        <authorList>
            <person name="Beijen E.P.W."/>
            <person name="Ohm R.A."/>
        </authorList>
    </citation>
    <scope>NUCLEOTIDE SEQUENCE [LARGE SCALE GENOMIC DNA]</scope>
    <source>
        <strain evidence="2 3">CBS 150709</strain>
    </source>
</reference>
<protein>
    <submittedName>
        <fullName evidence="2">Uncharacterized protein</fullName>
    </submittedName>
</protein>